<name>S2KTM7_BACCE</name>
<accession>S2KTM7</accession>
<dbReference type="AlphaFoldDB" id="S2KTM7"/>
<proteinExistence type="predicted"/>
<evidence type="ECO:0008006" key="3">
    <source>
        <dbReference type="Google" id="ProtNLM"/>
    </source>
</evidence>
<protein>
    <recommendedName>
        <fullName evidence="3">Beta-lactamase-related domain-containing protein</fullName>
    </recommendedName>
</protein>
<dbReference type="EMBL" id="AHCL02000037">
    <property type="protein sequence ID" value="EPC06214.1"/>
    <property type="molecule type" value="Genomic_DNA"/>
</dbReference>
<dbReference type="Proteomes" id="UP000006969">
    <property type="component" value="Unassembled WGS sequence"/>
</dbReference>
<organism evidence="1 2">
    <name type="scientific">Bacillus cereus VD142</name>
    <dbReference type="NCBI Taxonomy" id="718224"/>
    <lineage>
        <taxon>Bacteria</taxon>
        <taxon>Bacillati</taxon>
        <taxon>Bacillota</taxon>
        <taxon>Bacilli</taxon>
        <taxon>Bacillales</taxon>
        <taxon>Bacillaceae</taxon>
        <taxon>Bacillus</taxon>
        <taxon>Bacillus cereus group</taxon>
    </lineage>
</organism>
<evidence type="ECO:0000313" key="1">
    <source>
        <dbReference type="EMBL" id="EPC06214.1"/>
    </source>
</evidence>
<evidence type="ECO:0000313" key="2">
    <source>
        <dbReference type="Proteomes" id="UP000006969"/>
    </source>
</evidence>
<sequence length="64" mass="7563">MNKEHKIYGSPWEHSGSWASYRFHFMRFQKEYSSVAILSNYDGFDSKKYANEIAKIVLGKVKKQ</sequence>
<reference evidence="1 2" key="1">
    <citation type="submission" date="2013-01" db="EMBL/GenBank/DDBJ databases">
        <title>The Genome Sequence of Bacillus cereus VD142.</title>
        <authorList>
            <consortium name="The Broad Institute Genome Sequencing Platform"/>
            <consortium name="The Broad Institute Genome Sequencing Center for Infectious Disease"/>
            <person name="Feldgarden M."/>
            <person name="Van der Auwera G.A."/>
            <person name="Mahillon J."/>
            <person name="Duprez V."/>
            <person name="Timmery S."/>
            <person name="Mattelet C."/>
            <person name="Dierick K."/>
            <person name="Sun M."/>
            <person name="Yu Z."/>
            <person name="Zhu L."/>
            <person name="Hu X."/>
            <person name="Shank E.B."/>
            <person name="Swiecicka I."/>
            <person name="Hansen B.M."/>
            <person name="Andrup L."/>
            <person name="Walker B."/>
            <person name="Young S.K."/>
            <person name="Zeng Q."/>
            <person name="Gargeya S."/>
            <person name="Fitzgerald M."/>
            <person name="Haas B."/>
            <person name="Abouelleil A."/>
            <person name="Alvarado L."/>
            <person name="Arachchi H.M."/>
            <person name="Berlin A.M."/>
            <person name="Chapman S.B."/>
            <person name="Dewar J."/>
            <person name="Goldberg J."/>
            <person name="Griggs A."/>
            <person name="Gujja S."/>
            <person name="Hansen M."/>
            <person name="Howarth C."/>
            <person name="Imamovic A."/>
            <person name="Larimer J."/>
            <person name="McCowan C."/>
            <person name="Murphy C."/>
            <person name="Neiman D."/>
            <person name="Pearson M."/>
            <person name="Priest M."/>
            <person name="Roberts A."/>
            <person name="Saif S."/>
            <person name="Shea T."/>
            <person name="Sisk P."/>
            <person name="Sykes S."/>
            <person name="Wortman J."/>
            <person name="Nusbaum C."/>
            <person name="Birren B."/>
        </authorList>
    </citation>
    <scope>NUCLEOTIDE SEQUENCE [LARGE SCALE GENOMIC DNA]</scope>
    <source>
        <strain evidence="1 2">VD142</strain>
    </source>
</reference>
<comment type="caution">
    <text evidence="1">The sequence shown here is derived from an EMBL/GenBank/DDBJ whole genome shotgun (WGS) entry which is preliminary data.</text>
</comment>
<dbReference type="HOGENOM" id="CLU_206963_0_0_9"/>
<gene>
    <name evidence="1" type="ORF">IC3_06149</name>
</gene>